<evidence type="ECO:0000313" key="9">
    <source>
        <dbReference type="EMBL" id="KAJ4396346.1"/>
    </source>
</evidence>
<dbReference type="Gene3D" id="1.10.20.10">
    <property type="entry name" value="Histone, subunit A"/>
    <property type="match status" value="1"/>
</dbReference>
<evidence type="ECO:0000256" key="5">
    <source>
        <dbReference type="ARBA" id="ARBA00023163"/>
    </source>
</evidence>
<dbReference type="SMART" id="SM00576">
    <property type="entry name" value="BTP"/>
    <property type="match status" value="1"/>
</dbReference>
<comment type="subcellular location">
    <subcellularLocation>
        <location evidence="1">Nucleus</location>
    </subcellularLocation>
</comment>
<dbReference type="Pfam" id="PF07524">
    <property type="entry name" value="Bromo_TP"/>
    <property type="match status" value="1"/>
</dbReference>
<feature type="region of interest" description="Disordered" evidence="7">
    <location>
        <begin position="1"/>
        <end position="46"/>
    </location>
</feature>
<evidence type="ECO:0000256" key="1">
    <source>
        <dbReference type="ARBA" id="ARBA00004123"/>
    </source>
</evidence>
<feature type="compositionally biased region" description="Low complexity" evidence="7">
    <location>
        <begin position="208"/>
        <end position="219"/>
    </location>
</feature>
<dbReference type="PANTHER" id="PTHR46469">
    <property type="entry name" value="TRANSCRIPTION INITIATION FACTOR TFIID SUBUNIT 8"/>
    <property type="match status" value="1"/>
</dbReference>
<dbReference type="GO" id="GO:0005669">
    <property type="term" value="C:transcription factor TFIID complex"/>
    <property type="evidence" value="ECO:0007669"/>
    <property type="project" value="InterPro"/>
</dbReference>
<evidence type="ECO:0000259" key="8">
    <source>
        <dbReference type="SMART" id="SM00576"/>
    </source>
</evidence>
<dbReference type="AlphaFoldDB" id="A0A9W8Z1U3"/>
<dbReference type="Pfam" id="PF10406">
    <property type="entry name" value="TAF8_C"/>
    <property type="match status" value="1"/>
</dbReference>
<comment type="caution">
    <text evidence="9">The sequence shown here is derived from an EMBL/GenBank/DDBJ whole genome shotgun (WGS) entry which is preliminary data.</text>
</comment>
<organism evidence="9 10">
    <name type="scientific">Gnomoniopsis smithogilvyi</name>
    <dbReference type="NCBI Taxonomy" id="1191159"/>
    <lineage>
        <taxon>Eukaryota</taxon>
        <taxon>Fungi</taxon>
        <taxon>Dikarya</taxon>
        <taxon>Ascomycota</taxon>
        <taxon>Pezizomycotina</taxon>
        <taxon>Sordariomycetes</taxon>
        <taxon>Sordariomycetidae</taxon>
        <taxon>Diaporthales</taxon>
        <taxon>Gnomoniaceae</taxon>
        <taxon>Gnomoniopsis</taxon>
    </lineage>
</organism>
<evidence type="ECO:0000256" key="3">
    <source>
        <dbReference type="ARBA" id="ARBA00017307"/>
    </source>
</evidence>
<feature type="domain" description="Bromodomain associated" evidence="8">
    <location>
        <begin position="51"/>
        <end position="125"/>
    </location>
</feature>
<proteinExistence type="inferred from homology"/>
<name>A0A9W8Z1U3_9PEZI</name>
<protein>
    <recommendedName>
        <fullName evidence="3">Transcription initiation factor TFIID subunit 8</fullName>
    </recommendedName>
</protein>
<dbReference type="InterPro" id="IPR006565">
    <property type="entry name" value="BTP"/>
</dbReference>
<feature type="region of interest" description="Disordered" evidence="7">
    <location>
        <begin position="208"/>
        <end position="231"/>
    </location>
</feature>
<evidence type="ECO:0000256" key="4">
    <source>
        <dbReference type="ARBA" id="ARBA00023015"/>
    </source>
</evidence>
<evidence type="ECO:0000256" key="2">
    <source>
        <dbReference type="ARBA" id="ARBA00008767"/>
    </source>
</evidence>
<gene>
    <name evidence="9" type="ORF">N0V93_000565</name>
</gene>
<evidence type="ECO:0000256" key="7">
    <source>
        <dbReference type="SAM" id="MobiDB-lite"/>
    </source>
</evidence>
<dbReference type="CDD" id="cd08049">
    <property type="entry name" value="TAF8"/>
    <property type="match status" value="1"/>
</dbReference>
<sequence length="332" mass="37424">MSAESQSGQKRSLSAPEDNPTIKRQRTESLSVANPLETPGTFPVDEPANEYHVNRKTLQRSIALALEHVGFDGASEEAMESFTLMTETYLKSLCQDVMSYANHARRNMVIPTDFELAYIDFNINEKHLRRHRRNAIPTEKIKGPEKEEGETETQEGKAFKDLPCLSEELSGKADKDTKSYIPSFLPDFPSTHTYKYTPTDIESVTVRQPIQQPNSNANAPPAPDWRGDPKKTREAAAIQAKQAEEALRKLVRASKMASLKDLRSTAEKNPISKNRYDLWEEAMKDMLGEKGAAAREDVADHSMIVNAQKKYHRREIPRSAKKRKVDTLPGKA</sequence>
<keyword evidence="5" id="KW-0804">Transcription</keyword>
<dbReference type="SUPFAM" id="SSF47113">
    <property type="entry name" value="Histone-fold"/>
    <property type="match status" value="1"/>
</dbReference>
<keyword evidence="10" id="KW-1185">Reference proteome</keyword>
<keyword evidence="4" id="KW-0805">Transcription regulation</keyword>
<reference evidence="9" key="1">
    <citation type="submission" date="2022-10" db="EMBL/GenBank/DDBJ databases">
        <title>Tapping the CABI collections for fungal endophytes: first genome assemblies for Collariella, Neodidymelliopsis, Ascochyta clinopodiicola, Didymella pomorum, Didymosphaeria variabile, Neocosmospora piperis and Neocucurbitaria cava.</title>
        <authorList>
            <person name="Hill R."/>
        </authorList>
    </citation>
    <scope>NUCLEOTIDE SEQUENCE</scope>
    <source>
        <strain evidence="9">IMI 355082</strain>
    </source>
</reference>
<dbReference type="Proteomes" id="UP001140453">
    <property type="component" value="Unassembled WGS sequence"/>
</dbReference>
<dbReference type="InterPro" id="IPR009072">
    <property type="entry name" value="Histone-fold"/>
</dbReference>
<evidence type="ECO:0000313" key="10">
    <source>
        <dbReference type="Proteomes" id="UP001140453"/>
    </source>
</evidence>
<feature type="region of interest" description="Disordered" evidence="7">
    <location>
        <begin position="311"/>
        <end position="332"/>
    </location>
</feature>
<dbReference type="InterPro" id="IPR037818">
    <property type="entry name" value="TAF8"/>
</dbReference>
<dbReference type="PANTHER" id="PTHR46469:SF1">
    <property type="entry name" value="TRANSCRIPTION INITIATION FACTOR TFIID SUBUNIT 8"/>
    <property type="match status" value="1"/>
</dbReference>
<accession>A0A9W8Z1U3</accession>
<dbReference type="GO" id="GO:0006367">
    <property type="term" value="P:transcription initiation at RNA polymerase II promoter"/>
    <property type="evidence" value="ECO:0007669"/>
    <property type="project" value="TreeGrafter"/>
</dbReference>
<evidence type="ECO:0000256" key="6">
    <source>
        <dbReference type="ARBA" id="ARBA00023242"/>
    </source>
</evidence>
<comment type="similarity">
    <text evidence="2">Belongs to the TAF8 family.</text>
</comment>
<feature type="region of interest" description="Disordered" evidence="7">
    <location>
        <begin position="135"/>
        <end position="158"/>
    </location>
</feature>
<dbReference type="EMBL" id="JAPEVB010000001">
    <property type="protein sequence ID" value="KAJ4396346.1"/>
    <property type="molecule type" value="Genomic_DNA"/>
</dbReference>
<dbReference type="GO" id="GO:0046982">
    <property type="term" value="F:protein heterodimerization activity"/>
    <property type="evidence" value="ECO:0007669"/>
    <property type="project" value="InterPro"/>
</dbReference>
<dbReference type="OrthoDB" id="2193813at2759"/>
<dbReference type="InterPro" id="IPR019473">
    <property type="entry name" value="TFIID_su8_C"/>
</dbReference>
<keyword evidence="6" id="KW-0539">Nucleus</keyword>
<feature type="compositionally biased region" description="Polar residues" evidence="7">
    <location>
        <begin position="1"/>
        <end position="12"/>
    </location>
</feature>
<feature type="compositionally biased region" description="Basic residues" evidence="7">
    <location>
        <begin position="311"/>
        <end position="324"/>
    </location>
</feature>